<protein>
    <recommendedName>
        <fullName evidence="1">Reverse transcriptase domain-containing protein</fullName>
    </recommendedName>
</protein>
<dbReference type="SUPFAM" id="SSF56219">
    <property type="entry name" value="DNase I-like"/>
    <property type="match status" value="1"/>
</dbReference>
<reference evidence="2" key="2">
    <citation type="journal article" date="2024" name="Plant">
        <title>Genomic evolution and insights into agronomic trait innovations of Sesamum species.</title>
        <authorList>
            <person name="Miao H."/>
            <person name="Wang L."/>
            <person name="Qu L."/>
            <person name="Liu H."/>
            <person name="Sun Y."/>
            <person name="Le M."/>
            <person name="Wang Q."/>
            <person name="Wei S."/>
            <person name="Zheng Y."/>
            <person name="Lin W."/>
            <person name="Duan Y."/>
            <person name="Cao H."/>
            <person name="Xiong S."/>
            <person name="Wang X."/>
            <person name="Wei L."/>
            <person name="Li C."/>
            <person name="Ma Q."/>
            <person name="Ju M."/>
            <person name="Zhao R."/>
            <person name="Li G."/>
            <person name="Mu C."/>
            <person name="Tian Q."/>
            <person name="Mei H."/>
            <person name="Zhang T."/>
            <person name="Gao T."/>
            <person name="Zhang H."/>
        </authorList>
    </citation>
    <scope>NUCLEOTIDE SEQUENCE</scope>
    <source>
        <strain evidence="2">G02</strain>
    </source>
</reference>
<organism evidence="2">
    <name type="scientific">Sesamum radiatum</name>
    <name type="common">Black benniseed</name>
    <dbReference type="NCBI Taxonomy" id="300843"/>
    <lineage>
        <taxon>Eukaryota</taxon>
        <taxon>Viridiplantae</taxon>
        <taxon>Streptophyta</taxon>
        <taxon>Embryophyta</taxon>
        <taxon>Tracheophyta</taxon>
        <taxon>Spermatophyta</taxon>
        <taxon>Magnoliopsida</taxon>
        <taxon>eudicotyledons</taxon>
        <taxon>Gunneridae</taxon>
        <taxon>Pentapetalae</taxon>
        <taxon>asterids</taxon>
        <taxon>lamiids</taxon>
        <taxon>Lamiales</taxon>
        <taxon>Pedaliaceae</taxon>
        <taxon>Sesamum</taxon>
    </lineage>
</organism>
<dbReference type="EMBL" id="JACGWJ010000006">
    <property type="protein sequence ID" value="KAL0413832.1"/>
    <property type="molecule type" value="Genomic_DNA"/>
</dbReference>
<dbReference type="InterPro" id="IPR036691">
    <property type="entry name" value="Endo/exonu/phosph_ase_sf"/>
</dbReference>
<dbReference type="PANTHER" id="PTHR33116:SF76">
    <property type="entry name" value="DUF4283 DOMAIN-CONTAINING PROTEIN"/>
    <property type="match status" value="1"/>
</dbReference>
<sequence length="450" mass="50829">MGDDPWLVIEDFNTVLDMSEVHGPSGDLSVAMEDFSACLRNTGLLHVPMQGETYTWHKCSDGARSLWKRLDRMLANEQWLSAWPNTVCLSSTPHTSDHSPLIIRRYSPPISERLFRFDNYLAKQLGFLHLVTRTLLGGHRRSHFLNIAYLRSWARHIITIDEGADLIRPILRSEVKAAVFDIEEDKAPGPDGYSAAFYKAAWPVIGNELTISVQEFFTTGYNRQDFPPHCTLKVDLRKAYDTLEWDFVLAALKLFGFRPKMISWIEECISTTAFSVALNGGLHGFFTSARRLRQGDPMSPYLFVNEQKSQLIVSKPGIDIKPRLLVILGFKKGVLPVRYLGVPLISSKLSATDGRQLLAKVDERIQGWGKLHLLFAARIQLIQSVLSALNTYWAMAFILPKGIIKLIEARMRTFLWLGGTDSGMAKVAWRDICRLLEEGGQGIRALEPLN</sequence>
<accession>A0AAW2UA92</accession>
<dbReference type="Pfam" id="PF00078">
    <property type="entry name" value="RVT_1"/>
    <property type="match status" value="1"/>
</dbReference>
<proteinExistence type="predicted"/>
<dbReference type="PANTHER" id="PTHR33116">
    <property type="entry name" value="REVERSE TRANSCRIPTASE ZINC-BINDING DOMAIN-CONTAINING PROTEIN-RELATED-RELATED"/>
    <property type="match status" value="1"/>
</dbReference>
<evidence type="ECO:0000313" key="2">
    <source>
        <dbReference type="EMBL" id="KAL0413832.1"/>
    </source>
</evidence>
<dbReference type="AlphaFoldDB" id="A0AAW2UA92"/>
<name>A0AAW2UA92_SESRA</name>
<reference evidence="2" key="1">
    <citation type="submission" date="2020-06" db="EMBL/GenBank/DDBJ databases">
        <authorList>
            <person name="Li T."/>
            <person name="Hu X."/>
            <person name="Zhang T."/>
            <person name="Song X."/>
            <person name="Zhang H."/>
            <person name="Dai N."/>
            <person name="Sheng W."/>
            <person name="Hou X."/>
            <person name="Wei L."/>
        </authorList>
    </citation>
    <scope>NUCLEOTIDE SEQUENCE</scope>
    <source>
        <strain evidence="2">G02</strain>
        <tissue evidence="2">Leaf</tissue>
    </source>
</reference>
<evidence type="ECO:0000259" key="1">
    <source>
        <dbReference type="Pfam" id="PF00078"/>
    </source>
</evidence>
<feature type="domain" description="Reverse transcriptase" evidence="1">
    <location>
        <begin position="229"/>
        <end position="304"/>
    </location>
</feature>
<dbReference type="Gene3D" id="3.60.10.10">
    <property type="entry name" value="Endonuclease/exonuclease/phosphatase"/>
    <property type="match status" value="1"/>
</dbReference>
<dbReference type="InterPro" id="IPR000477">
    <property type="entry name" value="RT_dom"/>
</dbReference>
<comment type="caution">
    <text evidence="2">The sequence shown here is derived from an EMBL/GenBank/DDBJ whole genome shotgun (WGS) entry which is preliminary data.</text>
</comment>
<gene>
    <name evidence="2" type="ORF">Sradi_1584900</name>
</gene>